<gene>
    <name evidence="1" type="ORF">CC78DRAFT_466124</name>
</gene>
<protein>
    <submittedName>
        <fullName evidence="1">Uncharacterized protein</fullName>
    </submittedName>
</protein>
<dbReference type="OrthoDB" id="10029320at2759"/>
<keyword evidence="2" id="KW-1185">Reference proteome</keyword>
<dbReference type="Proteomes" id="UP000800093">
    <property type="component" value="Unassembled WGS sequence"/>
</dbReference>
<accession>A0A9P4KB27</accession>
<sequence>MLRELARRSVDELLSQPGEKLRIVDLVRVVALKVSLRFLFNAPGNAISSERLTEYLILIGQRINDLWILSKDKTKPLLEWSSPSNAGIHKALIAVCASENADKADETDPLNPETNPMNWLLPAYETMWRVVLACVIELRFRNAENANIWCKTLEEYINNTSREKFKGAPTTSGVRGFCVRDIVKEALRLYPPTRRVNRRFTEDGDDVKADIEYCHRSNAEDAFGPDSLCFRPERWLDIRTHSGLEKDEDIKMIEEERGFMPFAESCPAGQSATQGFGLKMIALLAGALCERLGECKGWDLENKEAYQDLRKPLPSDRAAFDSVYLIKRI</sequence>
<reference evidence="2" key="1">
    <citation type="journal article" date="2020" name="Stud. Mycol.">
        <title>101 Dothideomycetes genomes: A test case for predicting lifestyles and emergence of pathogens.</title>
        <authorList>
            <person name="Haridas S."/>
            <person name="Albert R."/>
            <person name="Binder M."/>
            <person name="Bloem J."/>
            <person name="LaButti K."/>
            <person name="Salamov A."/>
            <person name="Andreopoulos B."/>
            <person name="Baker S."/>
            <person name="Barry K."/>
            <person name="Bills G."/>
            <person name="Bluhm B."/>
            <person name="Cannon C."/>
            <person name="Castanera R."/>
            <person name="Culley D."/>
            <person name="Daum C."/>
            <person name="Ezra D."/>
            <person name="Gonzalez J."/>
            <person name="Henrissat B."/>
            <person name="Kuo A."/>
            <person name="Liang C."/>
            <person name="Lipzen A."/>
            <person name="Lutzoni F."/>
            <person name="Magnuson J."/>
            <person name="Mondo S."/>
            <person name="Nolan M."/>
            <person name="Ohm R."/>
            <person name="Pangilinan J."/>
            <person name="Park H.-J."/>
            <person name="Ramirez L."/>
            <person name="Alfaro M."/>
            <person name="Sun H."/>
            <person name="Tritt A."/>
            <person name="Yoshinaga Y."/>
            <person name="Zwiers L.-H."/>
            <person name="Turgeon B."/>
            <person name="Goodwin S."/>
            <person name="Spatafora J."/>
            <person name="Crous P."/>
            <person name="Grigoriev I."/>
        </authorList>
    </citation>
    <scope>NUCLEOTIDE SEQUENCE [LARGE SCALE GENOMIC DNA]</scope>
    <source>
        <strain evidence="2">CBS 304.66</strain>
    </source>
</reference>
<dbReference type="AlphaFoldDB" id="A0A9P4KB27"/>
<dbReference type="Gene3D" id="1.10.630.10">
    <property type="entry name" value="Cytochrome P450"/>
    <property type="match status" value="1"/>
</dbReference>
<organism evidence="1 2">
    <name type="scientific">Lojkania enalia</name>
    <dbReference type="NCBI Taxonomy" id="147567"/>
    <lineage>
        <taxon>Eukaryota</taxon>
        <taxon>Fungi</taxon>
        <taxon>Dikarya</taxon>
        <taxon>Ascomycota</taxon>
        <taxon>Pezizomycotina</taxon>
        <taxon>Dothideomycetes</taxon>
        <taxon>Pleosporomycetidae</taxon>
        <taxon>Pleosporales</taxon>
        <taxon>Pleosporales incertae sedis</taxon>
        <taxon>Lojkania</taxon>
    </lineage>
</organism>
<comment type="caution">
    <text evidence="1">The sequence shown here is derived from an EMBL/GenBank/DDBJ whole genome shotgun (WGS) entry which is preliminary data.</text>
</comment>
<dbReference type="InterPro" id="IPR036396">
    <property type="entry name" value="Cyt_P450_sf"/>
</dbReference>
<dbReference type="GO" id="GO:0020037">
    <property type="term" value="F:heme binding"/>
    <property type="evidence" value="ECO:0007669"/>
    <property type="project" value="InterPro"/>
</dbReference>
<proteinExistence type="predicted"/>
<evidence type="ECO:0000313" key="1">
    <source>
        <dbReference type="EMBL" id="KAF2263260.1"/>
    </source>
</evidence>
<dbReference type="SUPFAM" id="SSF48264">
    <property type="entry name" value="Cytochrome P450"/>
    <property type="match status" value="1"/>
</dbReference>
<dbReference type="GO" id="GO:0005506">
    <property type="term" value="F:iron ion binding"/>
    <property type="evidence" value="ECO:0007669"/>
    <property type="project" value="InterPro"/>
</dbReference>
<evidence type="ECO:0000313" key="2">
    <source>
        <dbReference type="Proteomes" id="UP000800093"/>
    </source>
</evidence>
<dbReference type="GO" id="GO:0004497">
    <property type="term" value="F:monooxygenase activity"/>
    <property type="evidence" value="ECO:0007669"/>
    <property type="project" value="InterPro"/>
</dbReference>
<dbReference type="GO" id="GO:0016705">
    <property type="term" value="F:oxidoreductase activity, acting on paired donors, with incorporation or reduction of molecular oxygen"/>
    <property type="evidence" value="ECO:0007669"/>
    <property type="project" value="InterPro"/>
</dbReference>
<name>A0A9P4KB27_9PLEO</name>
<dbReference type="EMBL" id="ML986628">
    <property type="protein sequence ID" value="KAF2263260.1"/>
    <property type="molecule type" value="Genomic_DNA"/>
</dbReference>